<organism evidence="1 2">
    <name type="scientific">Volvox africanus</name>
    <dbReference type="NCBI Taxonomy" id="51714"/>
    <lineage>
        <taxon>Eukaryota</taxon>
        <taxon>Viridiplantae</taxon>
        <taxon>Chlorophyta</taxon>
        <taxon>core chlorophytes</taxon>
        <taxon>Chlorophyceae</taxon>
        <taxon>CS clade</taxon>
        <taxon>Chlamydomonadales</taxon>
        <taxon>Volvocaceae</taxon>
        <taxon>Volvox</taxon>
    </lineage>
</organism>
<protein>
    <submittedName>
        <fullName evidence="1">Uncharacterized protein</fullName>
    </submittedName>
</protein>
<evidence type="ECO:0000313" key="2">
    <source>
        <dbReference type="Proteomes" id="UP001165090"/>
    </source>
</evidence>
<gene>
    <name evidence="1" type="ORF">VaNZ11_005154</name>
</gene>
<sequence length="878" mass="91963">MESFHSDSESDYSMLESPRPSAQTRMLADMVQGQLTELVLRGGAQLSRSIGFCLEVLGLGTSPPEHQRAAAKEIIRLATHRKLRPAVDNLLVMRRLCRIIELTESATALEQAGEALFAIADDAAWQSKGGSTVEILREALIRCVATIGQVAETAAVVQDGVKKGTEQPSRPEATPSMDADQTALAVAAAAMLRSSVLHLLNTARLIEAARALAACIACGCDDRNVLSSLIAVVRHGPTDEDRVDVGGAALGCQGMVAALLKAVASGTQSILLSRDAEHARGCGEVANSNKDGPNGASVGGSSSGGDAGAACSGTTSIQLSTSAQVAVSCLMHVLDACTATRQSITAAVALDEAAAVLLPLLQLPADEAARALHALLILTALSTRADVSPDVKPMATAFGASDGQQHVNPAAVLSAANVLLADGAARDFCDGACATALLRLIAVLLEGNRLTVEQLLSGAAGLISAASGVILGKAPEVTWCGLLSSVTGQVGSTPATQYPEVLRSAAVELALRILEWTSARWQDDGYDEALWAEIDRLLQPADISNTLIASLTLKEKATDQQGSLLLTSSRRVWCLVYSMCFSPPQPSWVASNMSGLTTMITTLEGALKPGSSSEQGVTSHRDVLQLAVMLVLCLWSGAVVNRCTRKNEQDFVAALLRLITAALQCVVTVTTGSPETLPQMALVAGVLNAAVGLLRPDLILRESASKMLSPALPCYLLHLPATGDDQQTAPANLLKLYCSVGGVQQLSSYGRYRPKFTMQLQWAFEAPPQPLPLDTVFSNSMSGSSNFGTAHTTVAASTAQAMLQAMCSASSRLSELFQLHMEEIAADNRPFGTAEERLKRGPLLSAVLRVLGNTAKVLGQCIPQGMVEVCPALKARIT</sequence>
<proteinExistence type="predicted"/>
<evidence type="ECO:0000313" key="1">
    <source>
        <dbReference type="EMBL" id="GLI62499.1"/>
    </source>
</evidence>
<dbReference type="EMBL" id="BSDZ01000013">
    <property type="protein sequence ID" value="GLI62499.1"/>
    <property type="molecule type" value="Genomic_DNA"/>
</dbReference>
<accession>A0ABQ5RYL9</accession>
<keyword evidence="2" id="KW-1185">Reference proteome</keyword>
<reference evidence="1 2" key="1">
    <citation type="journal article" date="2023" name="IScience">
        <title>Expanded male sex-determining region conserved during the evolution of homothallism in the green alga Volvox.</title>
        <authorList>
            <person name="Yamamoto K."/>
            <person name="Matsuzaki R."/>
            <person name="Mahakham W."/>
            <person name="Heman W."/>
            <person name="Sekimoto H."/>
            <person name="Kawachi M."/>
            <person name="Minakuchi Y."/>
            <person name="Toyoda A."/>
            <person name="Nozaki H."/>
        </authorList>
    </citation>
    <scope>NUCLEOTIDE SEQUENCE [LARGE SCALE GENOMIC DNA]</scope>
    <source>
        <strain evidence="1 2">NIES-4468</strain>
    </source>
</reference>
<comment type="caution">
    <text evidence="1">The sequence shown here is derived from an EMBL/GenBank/DDBJ whole genome shotgun (WGS) entry which is preliminary data.</text>
</comment>
<dbReference type="Proteomes" id="UP001165090">
    <property type="component" value="Unassembled WGS sequence"/>
</dbReference>
<name>A0ABQ5RYL9_9CHLO</name>